<evidence type="ECO:0000256" key="3">
    <source>
        <dbReference type="ARBA" id="ARBA00022801"/>
    </source>
</evidence>
<accession>A0A383A3T7</accession>
<dbReference type="SUPFAM" id="SSF56281">
    <property type="entry name" value="Metallo-hydrolase/oxidoreductase"/>
    <property type="match status" value="1"/>
</dbReference>
<dbReference type="AlphaFoldDB" id="A0A383A3T7"/>
<dbReference type="InterPro" id="IPR036866">
    <property type="entry name" value="RibonucZ/Hydroxyglut_hydro"/>
</dbReference>
<dbReference type="InterPro" id="IPR001279">
    <property type="entry name" value="Metallo-B-lactamas"/>
</dbReference>
<evidence type="ECO:0000256" key="1">
    <source>
        <dbReference type="ARBA" id="ARBA00007749"/>
    </source>
</evidence>
<organism evidence="6">
    <name type="scientific">marine metagenome</name>
    <dbReference type="NCBI Taxonomy" id="408172"/>
    <lineage>
        <taxon>unclassified sequences</taxon>
        <taxon>metagenomes</taxon>
        <taxon>ecological metagenomes</taxon>
    </lineage>
</organism>
<sequence>MQRWIIGDVNITRIIEQEDTSMRAEVILPEATRENVLPIGWLKPHFIDKHGDLITSIYSLLVQSGDKRVVIDTCVGNDKLRGVPMWNKLQGAFLDEIAAAGFPRESVDYVVCTHLHQDHVGWNTMLVDNEWVPTFPNARYM</sequence>
<keyword evidence="2" id="KW-0479">Metal-binding</keyword>
<feature type="non-terminal residue" evidence="6">
    <location>
        <position position="141"/>
    </location>
</feature>
<dbReference type="Gene3D" id="3.60.15.10">
    <property type="entry name" value="Ribonuclease Z/Hydroxyacylglutathione hydrolase-like"/>
    <property type="match status" value="1"/>
</dbReference>
<dbReference type="Pfam" id="PF00753">
    <property type="entry name" value="Lactamase_B"/>
    <property type="match status" value="1"/>
</dbReference>
<evidence type="ECO:0000259" key="5">
    <source>
        <dbReference type="Pfam" id="PF00753"/>
    </source>
</evidence>
<evidence type="ECO:0000256" key="2">
    <source>
        <dbReference type="ARBA" id="ARBA00022723"/>
    </source>
</evidence>
<feature type="domain" description="Metallo-beta-lactamase" evidence="5">
    <location>
        <begin position="57"/>
        <end position="138"/>
    </location>
</feature>
<keyword evidence="3" id="KW-0378">Hydrolase</keyword>
<evidence type="ECO:0000313" key="6">
    <source>
        <dbReference type="EMBL" id="SVE02566.1"/>
    </source>
</evidence>
<dbReference type="GO" id="GO:0016787">
    <property type="term" value="F:hydrolase activity"/>
    <property type="evidence" value="ECO:0007669"/>
    <property type="project" value="UniProtKB-KW"/>
</dbReference>
<reference evidence="6" key="1">
    <citation type="submission" date="2018-05" db="EMBL/GenBank/DDBJ databases">
        <authorList>
            <person name="Lanie J.A."/>
            <person name="Ng W.-L."/>
            <person name="Kazmierczak K.M."/>
            <person name="Andrzejewski T.M."/>
            <person name="Davidsen T.M."/>
            <person name="Wayne K.J."/>
            <person name="Tettelin H."/>
            <person name="Glass J.I."/>
            <person name="Rusch D."/>
            <person name="Podicherti R."/>
            <person name="Tsui H.-C.T."/>
            <person name="Winkler M.E."/>
        </authorList>
    </citation>
    <scope>NUCLEOTIDE SEQUENCE</scope>
</reference>
<dbReference type="InterPro" id="IPR051013">
    <property type="entry name" value="MBL_superfamily_lactonases"/>
</dbReference>
<gene>
    <name evidence="6" type="ORF">METZ01_LOCUS455420</name>
</gene>
<proteinExistence type="inferred from homology"/>
<keyword evidence="4" id="KW-0862">Zinc</keyword>
<protein>
    <recommendedName>
        <fullName evidence="5">Metallo-beta-lactamase domain-containing protein</fullName>
    </recommendedName>
</protein>
<comment type="similarity">
    <text evidence="1">Belongs to the metallo-beta-lactamase superfamily.</text>
</comment>
<dbReference type="PANTHER" id="PTHR42978">
    <property type="entry name" value="QUORUM-QUENCHING LACTONASE YTNP-RELATED-RELATED"/>
    <property type="match status" value="1"/>
</dbReference>
<dbReference type="GO" id="GO:0046872">
    <property type="term" value="F:metal ion binding"/>
    <property type="evidence" value="ECO:0007669"/>
    <property type="project" value="UniProtKB-KW"/>
</dbReference>
<name>A0A383A3T7_9ZZZZ</name>
<dbReference type="PANTHER" id="PTHR42978:SF6">
    <property type="entry name" value="QUORUM-QUENCHING LACTONASE YTNP-RELATED"/>
    <property type="match status" value="1"/>
</dbReference>
<dbReference type="EMBL" id="UINC01189050">
    <property type="protein sequence ID" value="SVE02566.1"/>
    <property type="molecule type" value="Genomic_DNA"/>
</dbReference>
<evidence type="ECO:0000256" key="4">
    <source>
        <dbReference type="ARBA" id="ARBA00022833"/>
    </source>
</evidence>